<dbReference type="Gene3D" id="3.60.15.10">
    <property type="entry name" value="Ribonuclease Z/Hydroxyacylglutathione hydrolase-like"/>
    <property type="match status" value="1"/>
</dbReference>
<evidence type="ECO:0000256" key="2">
    <source>
        <dbReference type="ARBA" id="ARBA00022723"/>
    </source>
</evidence>
<dbReference type="InterPro" id="IPR036866">
    <property type="entry name" value="RibonucZ/Hydroxyglut_hydro"/>
</dbReference>
<dbReference type="InterPro" id="IPR001279">
    <property type="entry name" value="Metallo-B-lactamas"/>
</dbReference>
<dbReference type="EMBL" id="AP014926">
    <property type="protein sequence ID" value="BAR97101.1"/>
    <property type="molecule type" value="Genomic_DNA"/>
</dbReference>
<evidence type="ECO:0000259" key="5">
    <source>
        <dbReference type="SMART" id="SM00849"/>
    </source>
</evidence>
<dbReference type="SUPFAM" id="SSF56281">
    <property type="entry name" value="Metallo-hydrolase/oxidoreductase"/>
    <property type="match status" value="1"/>
</dbReference>
<evidence type="ECO:0000256" key="4">
    <source>
        <dbReference type="ARBA" id="ARBA00022833"/>
    </source>
</evidence>
<dbReference type="PANTHER" id="PTHR46233:SF3">
    <property type="entry name" value="HYDROXYACYLGLUTATHIONE HYDROLASE GLOC"/>
    <property type="match status" value="1"/>
</dbReference>
<dbReference type="CDD" id="cd06262">
    <property type="entry name" value="metallo-hydrolase-like_MBL-fold"/>
    <property type="match status" value="1"/>
</dbReference>
<dbReference type="Pfam" id="PF00753">
    <property type="entry name" value="Lactamase_B"/>
    <property type="match status" value="1"/>
</dbReference>
<evidence type="ECO:0000256" key="1">
    <source>
        <dbReference type="ARBA" id="ARBA00001947"/>
    </source>
</evidence>
<comment type="cofactor">
    <cofactor evidence="1">
        <name>Zn(2+)</name>
        <dbReference type="ChEBI" id="CHEBI:29105"/>
    </cofactor>
</comment>
<gene>
    <name evidence="6" type="ORF">PI172_2373</name>
</gene>
<reference evidence="6 7" key="1">
    <citation type="submission" date="2015-07" db="EMBL/GenBank/DDBJ databases">
        <title>Complete genome sequence of Prevotella intermedia strain 17-2.</title>
        <authorList>
            <person name="Nambu T."/>
        </authorList>
    </citation>
    <scope>NUCLEOTIDE SEQUENCE [LARGE SCALE GENOMIC DNA]</scope>
    <source>
        <strain evidence="6 7">17-2</strain>
    </source>
</reference>
<keyword evidence="3 6" id="KW-0378">Hydrolase</keyword>
<dbReference type="GO" id="GO:0016787">
    <property type="term" value="F:hydrolase activity"/>
    <property type="evidence" value="ECO:0007669"/>
    <property type="project" value="UniProtKB-KW"/>
</dbReference>
<dbReference type="InterPro" id="IPR051453">
    <property type="entry name" value="MBL_Glyoxalase_II"/>
</dbReference>
<accession>A0AAD1F8L1</accession>
<organism evidence="6 7">
    <name type="scientific">Prevotella intermedia</name>
    <dbReference type="NCBI Taxonomy" id="28131"/>
    <lineage>
        <taxon>Bacteria</taxon>
        <taxon>Pseudomonadati</taxon>
        <taxon>Bacteroidota</taxon>
        <taxon>Bacteroidia</taxon>
        <taxon>Bacteroidales</taxon>
        <taxon>Prevotellaceae</taxon>
        <taxon>Prevotella</taxon>
    </lineage>
</organism>
<keyword evidence="4" id="KW-0862">Zinc</keyword>
<protein>
    <submittedName>
        <fullName evidence="6">Hydroxyacylglutathione hydrolase</fullName>
    </submittedName>
</protein>
<sequence length="214" mass="24162">MVQVKRFVFNMIEENTYILWDDSLECVIIDCGAFYEEERQTIVNFIKENNLKPVHLLATHAHLDHNFGINTINDAFGLLPEVSEKDAPALRSLKEQAQNMFGMQLNYDFPPVGNTFKAGETIKFGQHELAVINTPGHTPGGVTFYCKEENIAFTGDTLFRGSVGRTDFEGGSMFQLINSLRELSQFPDNTVVYSGHGEQTTIGYELAHNPYMDR</sequence>
<evidence type="ECO:0000256" key="3">
    <source>
        <dbReference type="ARBA" id="ARBA00022801"/>
    </source>
</evidence>
<feature type="domain" description="Metallo-beta-lactamase" evidence="5">
    <location>
        <begin position="13"/>
        <end position="196"/>
    </location>
</feature>
<dbReference type="PANTHER" id="PTHR46233">
    <property type="entry name" value="HYDROXYACYLGLUTATHIONE HYDROLASE GLOC"/>
    <property type="match status" value="1"/>
</dbReference>
<keyword evidence="2" id="KW-0479">Metal-binding</keyword>
<evidence type="ECO:0000313" key="7">
    <source>
        <dbReference type="Proteomes" id="UP000067008"/>
    </source>
</evidence>
<name>A0AAD1F8L1_PREIN</name>
<dbReference type="Proteomes" id="UP000067008">
    <property type="component" value="Chromosome 1"/>
</dbReference>
<evidence type="ECO:0000313" key="6">
    <source>
        <dbReference type="EMBL" id="BAR97101.1"/>
    </source>
</evidence>
<dbReference type="RefSeq" id="WP_044047409.1">
    <property type="nucleotide sequence ID" value="NZ_AP014926.1"/>
</dbReference>
<dbReference type="AlphaFoldDB" id="A0AAD1F8L1"/>
<dbReference type="GO" id="GO:0046872">
    <property type="term" value="F:metal ion binding"/>
    <property type="evidence" value="ECO:0007669"/>
    <property type="project" value="UniProtKB-KW"/>
</dbReference>
<dbReference type="SMART" id="SM00849">
    <property type="entry name" value="Lactamase_B"/>
    <property type="match status" value="1"/>
</dbReference>
<proteinExistence type="predicted"/>